<protein>
    <submittedName>
        <fullName evidence="1">Uncharacterized protein</fullName>
    </submittedName>
</protein>
<gene>
    <name evidence="1" type="ORF">QE152_g39857</name>
</gene>
<keyword evidence="2" id="KW-1185">Reference proteome</keyword>
<name>A0AAW1HT11_POPJA</name>
<proteinExistence type="predicted"/>
<evidence type="ECO:0000313" key="1">
    <source>
        <dbReference type="EMBL" id="KAK9679613.1"/>
    </source>
</evidence>
<dbReference type="Proteomes" id="UP001458880">
    <property type="component" value="Unassembled WGS sequence"/>
</dbReference>
<sequence>MSDSNDSFFTEDVLTQFDAVTHNLNDPRYDSCQNTNEDRTLKTGVNQQSDCDMIFADNSLIEENNNLIEEHLVVSRMILRCLESKGYVGGKGI</sequence>
<evidence type="ECO:0000313" key="2">
    <source>
        <dbReference type="Proteomes" id="UP001458880"/>
    </source>
</evidence>
<organism evidence="1 2">
    <name type="scientific">Popillia japonica</name>
    <name type="common">Japanese beetle</name>
    <dbReference type="NCBI Taxonomy" id="7064"/>
    <lineage>
        <taxon>Eukaryota</taxon>
        <taxon>Metazoa</taxon>
        <taxon>Ecdysozoa</taxon>
        <taxon>Arthropoda</taxon>
        <taxon>Hexapoda</taxon>
        <taxon>Insecta</taxon>
        <taxon>Pterygota</taxon>
        <taxon>Neoptera</taxon>
        <taxon>Endopterygota</taxon>
        <taxon>Coleoptera</taxon>
        <taxon>Polyphaga</taxon>
        <taxon>Scarabaeiformia</taxon>
        <taxon>Scarabaeidae</taxon>
        <taxon>Rutelinae</taxon>
        <taxon>Popillia</taxon>
    </lineage>
</organism>
<accession>A0AAW1HT11</accession>
<dbReference type="EMBL" id="JASPKY010001001">
    <property type="protein sequence ID" value="KAK9679613.1"/>
    <property type="molecule type" value="Genomic_DNA"/>
</dbReference>
<comment type="caution">
    <text evidence="1">The sequence shown here is derived from an EMBL/GenBank/DDBJ whole genome shotgun (WGS) entry which is preliminary data.</text>
</comment>
<dbReference type="AlphaFoldDB" id="A0AAW1HT11"/>
<reference evidence="1 2" key="1">
    <citation type="journal article" date="2024" name="BMC Genomics">
        <title>De novo assembly and annotation of Popillia japonica's genome with initial clues to its potential as an invasive pest.</title>
        <authorList>
            <person name="Cucini C."/>
            <person name="Boschi S."/>
            <person name="Funari R."/>
            <person name="Cardaioli E."/>
            <person name="Iannotti N."/>
            <person name="Marturano G."/>
            <person name="Paoli F."/>
            <person name="Bruttini M."/>
            <person name="Carapelli A."/>
            <person name="Frati F."/>
            <person name="Nardi F."/>
        </authorList>
    </citation>
    <scope>NUCLEOTIDE SEQUENCE [LARGE SCALE GENOMIC DNA]</scope>
    <source>
        <strain evidence="1">DMR45628</strain>
    </source>
</reference>